<dbReference type="Pfam" id="PF22099">
    <property type="entry name" value="MRS2-like"/>
    <property type="match status" value="1"/>
</dbReference>
<keyword evidence="6 10" id="KW-1133">Transmembrane helix</keyword>
<evidence type="ECO:0000256" key="3">
    <source>
        <dbReference type="ARBA" id="ARBA00022692"/>
    </source>
</evidence>
<dbReference type="PaxDb" id="55529-EKX52550"/>
<organism evidence="11">
    <name type="scientific">Guillardia theta (strain CCMP2712)</name>
    <name type="common">Cryptophyte</name>
    <dbReference type="NCBI Taxonomy" id="905079"/>
    <lineage>
        <taxon>Eukaryota</taxon>
        <taxon>Cryptophyceae</taxon>
        <taxon>Pyrenomonadales</taxon>
        <taxon>Geminigeraceae</taxon>
        <taxon>Guillardia</taxon>
    </lineage>
</organism>
<dbReference type="Proteomes" id="UP000011087">
    <property type="component" value="Unassembled WGS sequence"/>
</dbReference>
<feature type="compositionally biased region" description="Low complexity" evidence="9">
    <location>
        <begin position="137"/>
        <end position="156"/>
    </location>
</feature>
<feature type="transmembrane region" description="Helical" evidence="10">
    <location>
        <begin position="398"/>
        <end position="422"/>
    </location>
</feature>
<evidence type="ECO:0000256" key="9">
    <source>
        <dbReference type="SAM" id="MobiDB-lite"/>
    </source>
</evidence>
<evidence type="ECO:0000256" key="10">
    <source>
        <dbReference type="SAM" id="Phobius"/>
    </source>
</evidence>
<dbReference type="EMBL" id="JH992972">
    <property type="protein sequence ID" value="EKX52550.1"/>
    <property type="molecule type" value="Genomic_DNA"/>
</dbReference>
<evidence type="ECO:0000256" key="6">
    <source>
        <dbReference type="ARBA" id="ARBA00022989"/>
    </source>
</evidence>
<evidence type="ECO:0000256" key="5">
    <source>
        <dbReference type="ARBA" id="ARBA00022946"/>
    </source>
</evidence>
<evidence type="ECO:0000256" key="2">
    <source>
        <dbReference type="ARBA" id="ARBA00022448"/>
    </source>
</evidence>
<keyword evidence="7" id="KW-0406">Ion transport</keyword>
<dbReference type="OMA" id="HNDMETA"/>
<dbReference type="AlphaFoldDB" id="L1JWH0"/>
<reference evidence="13" key="2">
    <citation type="submission" date="2012-11" db="EMBL/GenBank/DDBJ databases">
        <authorList>
            <person name="Kuo A."/>
            <person name="Curtis B.A."/>
            <person name="Tanifuji G."/>
            <person name="Burki F."/>
            <person name="Gruber A."/>
            <person name="Irimia M."/>
            <person name="Maruyama S."/>
            <person name="Arias M.C."/>
            <person name="Ball S.G."/>
            <person name="Gile G.H."/>
            <person name="Hirakawa Y."/>
            <person name="Hopkins J.F."/>
            <person name="Rensing S.A."/>
            <person name="Schmutz J."/>
            <person name="Symeonidi A."/>
            <person name="Elias M."/>
            <person name="Eveleigh R.J."/>
            <person name="Herman E.K."/>
            <person name="Klute M.J."/>
            <person name="Nakayama T."/>
            <person name="Obornik M."/>
            <person name="Reyes-Prieto A."/>
            <person name="Armbrust E.V."/>
            <person name="Aves S.J."/>
            <person name="Beiko R.G."/>
            <person name="Coutinho P."/>
            <person name="Dacks J.B."/>
            <person name="Durnford D.G."/>
            <person name="Fast N.M."/>
            <person name="Green B.R."/>
            <person name="Grisdale C."/>
            <person name="Hempe F."/>
            <person name="Henrissat B."/>
            <person name="Hoppner M.P."/>
            <person name="Ishida K.-I."/>
            <person name="Kim E."/>
            <person name="Koreny L."/>
            <person name="Kroth P.G."/>
            <person name="Liu Y."/>
            <person name="Malik S.-B."/>
            <person name="Maier U.G."/>
            <person name="McRose D."/>
            <person name="Mock T."/>
            <person name="Neilson J.A."/>
            <person name="Onodera N.T."/>
            <person name="Poole A.M."/>
            <person name="Pritham E.J."/>
            <person name="Richards T.A."/>
            <person name="Rocap G."/>
            <person name="Roy S.W."/>
            <person name="Sarai C."/>
            <person name="Schaack S."/>
            <person name="Shirato S."/>
            <person name="Slamovits C.H."/>
            <person name="Spencer D.F."/>
            <person name="Suzuki S."/>
            <person name="Worden A.Z."/>
            <person name="Zauner S."/>
            <person name="Barry K."/>
            <person name="Bell C."/>
            <person name="Bharti A.K."/>
            <person name="Crow J.A."/>
            <person name="Grimwood J."/>
            <person name="Kramer R."/>
            <person name="Lindquist E."/>
            <person name="Lucas S."/>
            <person name="Salamov A."/>
            <person name="McFadden G.I."/>
            <person name="Lane C.E."/>
            <person name="Keeling P.J."/>
            <person name="Gray M.W."/>
            <person name="Grigoriev I.V."/>
            <person name="Archibald J.M."/>
        </authorList>
    </citation>
    <scope>NUCLEOTIDE SEQUENCE</scope>
    <source>
        <strain evidence="13">CCMP2712</strain>
    </source>
</reference>
<evidence type="ECO:0008006" key="14">
    <source>
        <dbReference type="Google" id="ProtNLM"/>
    </source>
</evidence>
<dbReference type="OrthoDB" id="10251508at2759"/>
<evidence type="ECO:0000256" key="8">
    <source>
        <dbReference type="ARBA" id="ARBA00023136"/>
    </source>
</evidence>
<comment type="subcellular location">
    <subcellularLocation>
        <location evidence="1">Membrane</location>
        <topology evidence="1">Multi-pass membrane protein</topology>
    </subcellularLocation>
</comment>
<dbReference type="RefSeq" id="XP_005839530.1">
    <property type="nucleotide sequence ID" value="XM_005839473.1"/>
</dbReference>
<keyword evidence="8 10" id="KW-0472">Membrane</keyword>
<dbReference type="PANTHER" id="PTHR13890:SF0">
    <property type="entry name" value="MAGNESIUM TRANSPORTER MRS2 HOMOLOG, MITOCHONDRIAL"/>
    <property type="match status" value="1"/>
</dbReference>
<dbReference type="PANTHER" id="PTHR13890">
    <property type="entry name" value="RNA SPLICING PROTEIN MRS2, MITOCHONDRIAL"/>
    <property type="match status" value="1"/>
</dbReference>
<keyword evidence="5" id="KW-0809">Transit peptide</keyword>
<dbReference type="KEGG" id="gtt:GUITHDRAFT_101717"/>
<keyword evidence="13" id="KW-1185">Reference proteome</keyword>
<proteinExistence type="predicted"/>
<evidence type="ECO:0000313" key="12">
    <source>
        <dbReference type="EnsemblProtists" id="EKX52550"/>
    </source>
</evidence>
<evidence type="ECO:0000256" key="7">
    <source>
        <dbReference type="ARBA" id="ARBA00023065"/>
    </source>
</evidence>
<evidence type="ECO:0000313" key="13">
    <source>
        <dbReference type="Proteomes" id="UP000011087"/>
    </source>
</evidence>
<dbReference type="EnsemblProtists" id="EKX52550">
    <property type="protein sequence ID" value="EKX52550"/>
    <property type="gene ID" value="GUITHDRAFT_101717"/>
</dbReference>
<name>L1JWH0_GUITC</name>
<dbReference type="InterPro" id="IPR039204">
    <property type="entry name" value="MRS2-like"/>
</dbReference>
<dbReference type="GO" id="GO:0015095">
    <property type="term" value="F:magnesium ion transmembrane transporter activity"/>
    <property type="evidence" value="ECO:0007669"/>
    <property type="project" value="TreeGrafter"/>
</dbReference>
<feature type="region of interest" description="Disordered" evidence="9">
    <location>
        <begin position="128"/>
        <end position="175"/>
    </location>
</feature>
<keyword evidence="2" id="KW-0813">Transport</keyword>
<keyword evidence="3 10" id="KW-0812">Transmembrane</keyword>
<gene>
    <name evidence="11" type="ORF">GUITHDRAFT_101717</name>
</gene>
<dbReference type="eggNOG" id="KOG2662">
    <property type="taxonomic scope" value="Eukaryota"/>
</dbReference>
<evidence type="ECO:0000313" key="11">
    <source>
        <dbReference type="EMBL" id="EKX52550.1"/>
    </source>
</evidence>
<keyword evidence="4" id="KW-0460">Magnesium</keyword>
<evidence type="ECO:0000256" key="1">
    <source>
        <dbReference type="ARBA" id="ARBA00004141"/>
    </source>
</evidence>
<reference evidence="11 13" key="1">
    <citation type="journal article" date="2012" name="Nature">
        <title>Algal genomes reveal evolutionary mosaicism and the fate of nucleomorphs.</title>
        <authorList>
            <consortium name="DOE Joint Genome Institute"/>
            <person name="Curtis B.A."/>
            <person name="Tanifuji G."/>
            <person name="Burki F."/>
            <person name="Gruber A."/>
            <person name="Irimia M."/>
            <person name="Maruyama S."/>
            <person name="Arias M.C."/>
            <person name="Ball S.G."/>
            <person name="Gile G.H."/>
            <person name="Hirakawa Y."/>
            <person name="Hopkins J.F."/>
            <person name="Kuo A."/>
            <person name="Rensing S.A."/>
            <person name="Schmutz J."/>
            <person name="Symeonidi A."/>
            <person name="Elias M."/>
            <person name="Eveleigh R.J."/>
            <person name="Herman E.K."/>
            <person name="Klute M.J."/>
            <person name="Nakayama T."/>
            <person name="Obornik M."/>
            <person name="Reyes-Prieto A."/>
            <person name="Armbrust E.V."/>
            <person name="Aves S.J."/>
            <person name="Beiko R.G."/>
            <person name="Coutinho P."/>
            <person name="Dacks J.B."/>
            <person name="Durnford D.G."/>
            <person name="Fast N.M."/>
            <person name="Green B.R."/>
            <person name="Grisdale C.J."/>
            <person name="Hempel F."/>
            <person name="Henrissat B."/>
            <person name="Hoppner M.P."/>
            <person name="Ishida K."/>
            <person name="Kim E."/>
            <person name="Koreny L."/>
            <person name="Kroth P.G."/>
            <person name="Liu Y."/>
            <person name="Malik S.B."/>
            <person name="Maier U.G."/>
            <person name="McRose D."/>
            <person name="Mock T."/>
            <person name="Neilson J.A."/>
            <person name="Onodera N.T."/>
            <person name="Poole A.M."/>
            <person name="Pritham E.J."/>
            <person name="Richards T.A."/>
            <person name="Rocap G."/>
            <person name="Roy S.W."/>
            <person name="Sarai C."/>
            <person name="Schaack S."/>
            <person name="Shirato S."/>
            <person name="Slamovits C.H."/>
            <person name="Spencer D.F."/>
            <person name="Suzuki S."/>
            <person name="Worden A.Z."/>
            <person name="Zauner S."/>
            <person name="Barry K."/>
            <person name="Bell C."/>
            <person name="Bharti A.K."/>
            <person name="Crow J.A."/>
            <person name="Grimwood J."/>
            <person name="Kramer R."/>
            <person name="Lindquist E."/>
            <person name="Lucas S."/>
            <person name="Salamov A."/>
            <person name="McFadden G.I."/>
            <person name="Lane C.E."/>
            <person name="Keeling P.J."/>
            <person name="Gray M.W."/>
            <person name="Grigoriev I.V."/>
            <person name="Archibald J.M."/>
        </authorList>
    </citation>
    <scope>NUCLEOTIDE SEQUENCE</scope>
    <source>
        <strain evidence="11 13">CCMP2712</strain>
    </source>
</reference>
<dbReference type="HOGENOM" id="CLU_596499_0_0_1"/>
<feature type="compositionally biased region" description="Basic and acidic residues" evidence="9">
    <location>
        <begin position="157"/>
        <end position="173"/>
    </location>
</feature>
<dbReference type="Gene3D" id="1.20.58.340">
    <property type="entry name" value="Magnesium transport protein CorA, transmembrane region"/>
    <property type="match status" value="1"/>
</dbReference>
<accession>L1JWH0</accession>
<reference evidence="12" key="3">
    <citation type="submission" date="2015-06" db="UniProtKB">
        <authorList>
            <consortium name="EnsemblProtists"/>
        </authorList>
    </citation>
    <scope>IDENTIFICATION</scope>
</reference>
<dbReference type="GeneID" id="17309260"/>
<evidence type="ECO:0000256" key="4">
    <source>
        <dbReference type="ARBA" id="ARBA00022842"/>
    </source>
</evidence>
<protein>
    <recommendedName>
        <fullName evidence="14">Magnesium transporter</fullName>
    </recommendedName>
</protein>
<dbReference type="GO" id="GO:0016020">
    <property type="term" value="C:membrane"/>
    <property type="evidence" value="ECO:0007669"/>
    <property type="project" value="UniProtKB-SubCell"/>
</dbReference>
<sequence length="459" mass="51965">MAIEEVGERGGLRGRMAGKLRALKKRMQADRMSMPFQQQTSLDVLQRLLEQRGRENEFMEVLQLFPDLTLSEKLQMNRHSLLAECKRFVREFSYNKDSSRSELLRHANSRNHGGDVLRSHLQDLSPDLSQKLEGSRSHSTPTGLHTGTGSSHTSRSISRENRSKSQDPEKEAANRTAPLGSVLQLRDVRTLLCVAEPTLLIRRGVFVISFSSIRALITCKKAIFVFPDGDDTQLIHLLAKLREEPQDKQVNLPFELKVLEAILLVFVQVHTTAVDSCSQDCKVQLKSLKSAVTASMLNEMYVLKTRVAQAVQQVQVAKDELERVQKDDQLMALMNLTEMYNDTESYTDHIEVLLDTYAYELGNLNSRLTRIIKQIDATEDLLNLRLENVQKNTFIANAFFHMILSFLGFPTAIAGIFGMNLWSGLKFDLSGPMNKGVNFTPPFYPVDQYDNDKNLGMQA</sequence>